<evidence type="ECO:0000313" key="2">
    <source>
        <dbReference type="Ensembl" id="ENSCSEP00000000376.1"/>
    </source>
</evidence>
<keyword evidence="3" id="KW-1185">Reference proteome</keyword>
<dbReference type="GO" id="GO:0005524">
    <property type="term" value="F:ATP binding"/>
    <property type="evidence" value="ECO:0007669"/>
    <property type="project" value="InterPro"/>
</dbReference>
<evidence type="ECO:0000259" key="1">
    <source>
        <dbReference type="Pfam" id="PF05190"/>
    </source>
</evidence>
<dbReference type="AlphaFoldDB" id="A0A3P8UIC9"/>
<accession>A0A3P8UIC9</accession>
<dbReference type="SUPFAM" id="SSF48334">
    <property type="entry name" value="DNA repair protein MutS, domain III"/>
    <property type="match status" value="1"/>
</dbReference>
<organism evidence="2 3">
    <name type="scientific">Cynoglossus semilaevis</name>
    <name type="common">Tongue sole</name>
    <dbReference type="NCBI Taxonomy" id="244447"/>
    <lineage>
        <taxon>Eukaryota</taxon>
        <taxon>Metazoa</taxon>
        <taxon>Chordata</taxon>
        <taxon>Craniata</taxon>
        <taxon>Vertebrata</taxon>
        <taxon>Euteleostomi</taxon>
        <taxon>Actinopterygii</taxon>
        <taxon>Neopterygii</taxon>
        <taxon>Teleostei</taxon>
        <taxon>Neoteleostei</taxon>
        <taxon>Acanthomorphata</taxon>
        <taxon>Carangaria</taxon>
        <taxon>Pleuronectiformes</taxon>
        <taxon>Pleuronectoidei</taxon>
        <taxon>Cynoglossidae</taxon>
        <taxon>Cynoglossinae</taxon>
        <taxon>Cynoglossus</taxon>
    </lineage>
</organism>
<sequence length="97" mass="11241">MRTQKCYAVRPNVNEFLDIARRAYTEIVDDIAGLVNQIGEKYGLPVRTSFSTTRSFFIQMKLEGLSFPEGKLPSEFIKVRSTHKYNIEMKTLVMDLF</sequence>
<dbReference type="GeneTree" id="ENSGT00940000175976"/>
<proteinExistence type="predicted"/>
<reference evidence="2" key="2">
    <citation type="submission" date="2025-08" db="UniProtKB">
        <authorList>
            <consortium name="Ensembl"/>
        </authorList>
    </citation>
    <scope>IDENTIFICATION</scope>
</reference>
<dbReference type="Pfam" id="PF05190">
    <property type="entry name" value="MutS_IV"/>
    <property type="match status" value="1"/>
</dbReference>
<reference evidence="2" key="3">
    <citation type="submission" date="2025-09" db="UniProtKB">
        <authorList>
            <consortium name="Ensembl"/>
        </authorList>
    </citation>
    <scope>IDENTIFICATION</scope>
</reference>
<dbReference type="InParanoid" id="A0A3P8UIC9"/>
<dbReference type="Ensembl" id="ENSCSET00000000400.1">
    <property type="protein sequence ID" value="ENSCSEP00000000376.1"/>
    <property type="gene ID" value="ENSCSEG00000000277.1"/>
</dbReference>
<dbReference type="STRING" id="244447.ENSCSEP00000000376"/>
<dbReference type="OMA" id="VRSTHKY"/>
<dbReference type="Proteomes" id="UP000265120">
    <property type="component" value="Chromosome 1"/>
</dbReference>
<feature type="domain" description="DNA mismatch repair protein MutS clamp" evidence="1">
    <location>
        <begin position="13"/>
        <end position="84"/>
    </location>
</feature>
<evidence type="ECO:0000313" key="3">
    <source>
        <dbReference type="Proteomes" id="UP000265120"/>
    </source>
</evidence>
<dbReference type="InterPro" id="IPR007861">
    <property type="entry name" value="DNA_mismatch_repair_MutS_clamp"/>
</dbReference>
<name>A0A3P8UIC9_CYNSE</name>
<dbReference type="GO" id="GO:0006298">
    <property type="term" value="P:mismatch repair"/>
    <property type="evidence" value="ECO:0007669"/>
    <property type="project" value="InterPro"/>
</dbReference>
<reference evidence="2 3" key="1">
    <citation type="journal article" date="2014" name="Nat. Genet.">
        <title>Whole-genome sequence of a flatfish provides insights into ZW sex chromosome evolution and adaptation to a benthic lifestyle.</title>
        <authorList>
            <person name="Chen S."/>
            <person name="Zhang G."/>
            <person name="Shao C."/>
            <person name="Huang Q."/>
            <person name="Liu G."/>
            <person name="Zhang P."/>
            <person name="Song W."/>
            <person name="An N."/>
            <person name="Chalopin D."/>
            <person name="Volff J.N."/>
            <person name="Hong Y."/>
            <person name="Li Q."/>
            <person name="Sha Z."/>
            <person name="Zhou H."/>
            <person name="Xie M."/>
            <person name="Yu Q."/>
            <person name="Liu Y."/>
            <person name="Xiang H."/>
            <person name="Wang N."/>
            <person name="Wu K."/>
            <person name="Yang C."/>
            <person name="Zhou Q."/>
            <person name="Liao X."/>
            <person name="Yang L."/>
            <person name="Hu Q."/>
            <person name="Zhang J."/>
            <person name="Meng L."/>
            <person name="Jin L."/>
            <person name="Tian Y."/>
            <person name="Lian J."/>
            <person name="Yang J."/>
            <person name="Miao G."/>
            <person name="Liu S."/>
            <person name="Liang Z."/>
            <person name="Yan F."/>
            <person name="Li Y."/>
            <person name="Sun B."/>
            <person name="Zhang H."/>
            <person name="Zhang J."/>
            <person name="Zhu Y."/>
            <person name="Du M."/>
            <person name="Zhao Y."/>
            <person name="Schartl M."/>
            <person name="Tang Q."/>
            <person name="Wang J."/>
        </authorList>
    </citation>
    <scope>NUCLEOTIDE SEQUENCE</scope>
</reference>
<protein>
    <recommendedName>
        <fullName evidence="1">DNA mismatch repair protein MutS clamp domain-containing protein</fullName>
    </recommendedName>
</protein>
<dbReference type="GO" id="GO:0030983">
    <property type="term" value="F:mismatched DNA binding"/>
    <property type="evidence" value="ECO:0007669"/>
    <property type="project" value="InterPro"/>
</dbReference>
<dbReference type="InterPro" id="IPR036187">
    <property type="entry name" value="DNA_mismatch_repair_MutS_sf"/>
</dbReference>